<dbReference type="Pfam" id="PF12838">
    <property type="entry name" value="Fer4_7"/>
    <property type="match status" value="1"/>
</dbReference>
<protein>
    <submittedName>
        <fullName evidence="6">4Fe-4S dicluster domain-containing protein</fullName>
    </submittedName>
</protein>
<proteinExistence type="predicted"/>
<name>A0A7C0TYL1_THELI</name>
<gene>
    <name evidence="6" type="ORF">ENF72_01635</name>
</gene>
<dbReference type="InterPro" id="IPR017896">
    <property type="entry name" value="4Fe4S_Fe-S-bd"/>
</dbReference>
<evidence type="ECO:0000256" key="4">
    <source>
        <dbReference type="ARBA" id="ARBA00023014"/>
    </source>
</evidence>
<reference evidence="6" key="1">
    <citation type="journal article" date="2020" name="mSystems">
        <title>Genome- and Community-Level Interaction Insights into Carbon Utilization and Element Cycling Functions of Hydrothermarchaeota in Hydrothermal Sediment.</title>
        <authorList>
            <person name="Zhou Z."/>
            <person name="Liu Y."/>
            <person name="Xu W."/>
            <person name="Pan J."/>
            <person name="Luo Z.H."/>
            <person name="Li M."/>
        </authorList>
    </citation>
    <scope>NUCLEOTIDE SEQUENCE [LARGE SCALE GENOMIC DNA]</scope>
    <source>
        <strain evidence="6">HyVt-151</strain>
    </source>
</reference>
<dbReference type="GO" id="GO:0051539">
    <property type="term" value="F:4 iron, 4 sulfur cluster binding"/>
    <property type="evidence" value="ECO:0007669"/>
    <property type="project" value="UniProtKB-KW"/>
</dbReference>
<keyword evidence="2" id="KW-0479">Metal-binding</keyword>
<dbReference type="SUPFAM" id="SSF54862">
    <property type="entry name" value="4Fe-4S ferredoxins"/>
    <property type="match status" value="1"/>
</dbReference>
<evidence type="ECO:0000259" key="5">
    <source>
        <dbReference type="PROSITE" id="PS51379"/>
    </source>
</evidence>
<dbReference type="EMBL" id="DQYG01000069">
    <property type="protein sequence ID" value="HDD31312.1"/>
    <property type="molecule type" value="Genomic_DNA"/>
</dbReference>
<keyword evidence="1" id="KW-0004">4Fe-4S</keyword>
<keyword evidence="3" id="KW-0408">Iron</keyword>
<dbReference type="PANTHER" id="PTHR24960">
    <property type="entry name" value="PHOTOSYSTEM I IRON-SULFUR CENTER-RELATED"/>
    <property type="match status" value="1"/>
</dbReference>
<dbReference type="PROSITE" id="PS51379">
    <property type="entry name" value="4FE4S_FER_2"/>
    <property type="match status" value="2"/>
</dbReference>
<sequence>SKERDSIKIDSIVFTKEEVRAKSRKDAVRAYSLIKRAYECVGCGVCVGKCPENALRINSHIRKIKVDSTRCIHCGECMEVCPLLKIKNPQEGSQL</sequence>
<feature type="domain" description="4Fe-4S ferredoxin-type" evidence="5">
    <location>
        <begin position="62"/>
        <end position="91"/>
    </location>
</feature>
<evidence type="ECO:0000256" key="3">
    <source>
        <dbReference type="ARBA" id="ARBA00023004"/>
    </source>
</evidence>
<feature type="non-terminal residue" evidence="6">
    <location>
        <position position="1"/>
    </location>
</feature>
<evidence type="ECO:0000313" key="6">
    <source>
        <dbReference type="EMBL" id="HDD31312.1"/>
    </source>
</evidence>
<dbReference type="GO" id="GO:0046872">
    <property type="term" value="F:metal ion binding"/>
    <property type="evidence" value="ECO:0007669"/>
    <property type="project" value="UniProtKB-KW"/>
</dbReference>
<accession>A0A7C0TYL1</accession>
<dbReference type="Gene3D" id="3.30.70.20">
    <property type="match status" value="1"/>
</dbReference>
<dbReference type="InterPro" id="IPR017900">
    <property type="entry name" value="4Fe4S_Fe_S_CS"/>
</dbReference>
<feature type="domain" description="4Fe-4S ferredoxin-type" evidence="5">
    <location>
        <begin position="30"/>
        <end position="60"/>
    </location>
</feature>
<dbReference type="GO" id="GO:0016491">
    <property type="term" value="F:oxidoreductase activity"/>
    <property type="evidence" value="ECO:0007669"/>
    <property type="project" value="UniProtKB-ARBA"/>
</dbReference>
<dbReference type="PANTHER" id="PTHR24960:SF79">
    <property type="entry name" value="PHOTOSYSTEM I IRON-SULFUR CENTER"/>
    <property type="match status" value="1"/>
</dbReference>
<comment type="caution">
    <text evidence="6">The sequence shown here is derived from an EMBL/GenBank/DDBJ whole genome shotgun (WGS) entry which is preliminary data.</text>
</comment>
<organism evidence="6">
    <name type="scientific">Thermococcus litoralis</name>
    <dbReference type="NCBI Taxonomy" id="2265"/>
    <lineage>
        <taxon>Archaea</taxon>
        <taxon>Methanobacteriati</taxon>
        <taxon>Methanobacteriota</taxon>
        <taxon>Thermococci</taxon>
        <taxon>Thermococcales</taxon>
        <taxon>Thermococcaceae</taxon>
        <taxon>Thermococcus</taxon>
    </lineage>
</organism>
<dbReference type="PROSITE" id="PS00198">
    <property type="entry name" value="4FE4S_FER_1"/>
    <property type="match status" value="2"/>
</dbReference>
<evidence type="ECO:0000256" key="1">
    <source>
        <dbReference type="ARBA" id="ARBA00022485"/>
    </source>
</evidence>
<dbReference type="InterPro" id="IPR050157">
    <property type="entry name" value="PSI_iron-sulfur_center"/>
</dbReference>
<evidence type="ECO:0000256" key="2">
    <source>
        <dbReference type="ARBA" id="ARBA00022723"/>
    </source>
</evidence>
<dbReference type="AlphaFoldDB" id="A0A7C0TYL1"/>
<dbReference type="Proteomes" id="UP000886210">
    <property type="component" value="Unassembled WGS sequence"/>
</dbReference>
<keyword evidence="4" id="KW-0411">Iron-sulfur</keyword>